<dbReference type="AlphaFoldDB" id="A0A217EEA5"/>
<sequence length="75" mass="8782">MLEAEGVYIESWFHIELDGEDYLLAYMRANDISAAQKIAKTSPFNIDQVHKKFKETWGEKYPARLLIDLENNKSF</sequence>
<organism evidence="1 2">
    <name type="scientific">Acinetobacter apis</name>
    <dbReference type="NCBI Taxonomy" id="1229165"/>
    <lineage>
        <taxon>Bacteria</taxon>
        <taxon>Pseudomonadati</taxon>
        <taxon>Pseudomonadota</taxon>
        <taxon>Gammaproteobacteria</taxon>
        <taxon>Moraxellales</taxon>
        <taxon>Moraxellaceae</taxon>
        <taxon>Acinetobacter</taxon>
    </lineage>
</organism>
<dbReference type="Pfam" id="PF19673">
    <property type="entry name" value="DUF6176"/>
    <property type="match status" value="1"/>
</dbReference>
<reference evidence="2" key="1">
    <citation type="submission" date="2017-06" db="EMBL/GenBank/DDBJ databases">
        <authorList>
            <person name="Varghese N."/>
            <person name="Submissions S."/>
        </authorList>
    </citation>
    <scope>NUCLEOTIDE SEQUENCE [LARGE SCALE GENOMIC DNA]</scope>
    <source>
        <strain evidence="2">ANC 5114</strain>
    </source>
</reference>
<evidence type="ECO:0000313" key="2">
    <source>
        <dbReference type="Proteomes" id="UP000243463"/>
    </source>
</evidence>
<gene>
    <name evidence="1" type="ORF">SAMN05444584_0551</name>
</gene>
<protein>
    <submittedName>
        <fullName evidence="1">Uncharacterized protein</fullName>
    </submittedName>
</protein>
<dbReference type="EMBL" id="FZLN01000001">
    <property type="protein sequence ID" value="SNQ28627.1"/>
    <property type="molecule type" value="Genomic_DNA"/>
</dbReference>
<evidence type="ECO:0000313" key="1">
    <source>
        <dbReference type="EMBL" id="SNQ28627.1"/>
    </source>
</evidence>
<keyword evidence="2" id="KW-1185">Reference proteome</keyword>
<accession>A0A217EEA5</accession>
<proteinExistence type="predicted"/>
<dbReference type="Proteomes" id="UP000243463">
    <property type="component" value="Unassembled WGS sequence"/>
</dbReference>
<dbReference type="InterPro" id="IPR046174">
    <property type="entry name" value="DUF6176"/>
</dbReference>
<name>A0A217EEA5_9GAMM</name>